<evidence type="ECO:0000256" key="1">
    <source>
        <dbReference type="ARBA" id="ARBA00022490"/>
    </source>
</evidence>
<keyword evidence="4 9" id="KW-0418">Kinase</keyword>
<feature type="binding site" evidence="9">
    <location>
        <begin position="51"/>
        <end position="52"/>
    </location>
    <ligand>
        <name>NAD(+)</name>
        <dbReference type="ChEBI" id="CHEBI:57540"/>
    </ligand>
</feature>
<comment type="catalytic activity">
    <reaction evidence="8 9">
        <text>NAD(+) + ATP = ADP + NADP(+) + H(+)</text>
        <dbReference type="Rhea" id="RHEA:18629"/>
        <dbReference type="ChEBI" id="CHEBI:15378"/>
        <dbReference type="ChEBI" id="CHEBI:30616"/>
        <dbReference type="ChEBI" id="CHEBI:57540"/>
        <dbReference type="ChEBI" id="CHEBI:58349"/>
        <dbReference type="ChEBI" id="CHEBI:456216"/>
        <dbReference type="EC" id="2.7.1.23"/>
    </reaction>
</comment>
<dbReference type="AlphaFoldDB" id="A0A494ZVJ4"/>
<dbReference type="EMBL" id="RBZP01000017">
    <property type="protein sequence ID" value="RKQ30552.1"/>
    <property type="molecule type" value="Genomic_DNA"/>
</dbReference>
<dbReference type="GO" id="GO:0005524">
    <property type="term" value="F:ATP binding"/>
    <property type="evidence" value="ECO:0007669"/>
    <property type="project" value="UniProtKB-KW"/>
</dbReference>
<keyword evidence="1 9" id="KW-0963">Cytoplasm</keyword>
<accession>A0A494ZVJ4</accession>
<feature type="binding site" evidence="9">
    <location>
        <position position="152"/>
    </location>
    <ligand>
        <name>NAD(+)</name>
        <dbReference type="ChEBI" id="CHEBI:57540"/>
    </ligand>
</feature>
<dbReference type="GO" id="GO:0051287">
    <property type="term" value="F:NAD binding"/>
    <property type="evidence" value="ECO:0007669"/>
    <property type="project" value="UniProtKB-ARBA"/>
</dbReference>
<dbReference type="OrthoDB" id="9774737at2"/>
<evidence type="ECO:0000256" key="9">
    <source>
        <dbReference type="HAMAP-Rule" id="MF_00361"/>
    </source>
</evidence>
<comment type="cofactor">
    <cofactor evidence="9">
        <name>a divalent metal cation</name>
        <dbReference type="ChEBI" id="CHEBI:60240"/>
    </cofactor>
</comment>
<dbReference type="Gene3D" id="3.40.50.10330">
    <property type="entry name" value="Probable inorganic polyphosphate/atp-NAD kinase, domain 1"/>
    <property type="match status" value="1"/>
</dbReference>
<evidence type="ECO:0000256" key="8">
    <source>
        <dbReference type="ARBA" id="ARBA00047925"/>
    </source>
</evidence>
<dbReference type="Proteomes" id="UP000269301">
    <property type="component" value="Unassembled WGS sequence"/>
</dbReference>
<dbReference type="Pfam" id="PF20143">
    <property type="entry name" value="NAD_kinase_C"/>
    <property type="match status" value="1"/>
</dbReference>
<name>A0A494ZVJ4_9BACI</name>
<organism evidence="10 11">
    <name type="scientific">Oceanobacillus halophilus</name>
    <dbReference type="NCBI Taxonomy" id="930130"/>
    <lineage>
        <taxon>Bacteria</taxon>
        <taxon>Bacillati</taxon>
        <taxon>Bacillota</taxon>
        <taxon>Bacilli</taxon>
        <taxon>Bacillales</taxon>
        <taxon>Bacillaceae</taxon>
        <taxon>Oceanobacillus</taxon>
    </lineage>
</organism>
<feature type="active site" description="Proton acceptor" evidence="9">
    <location>
        <position position="51"/>
    </location>
</feature>
<evidence type="ECO:0000256" key="2">
    <source>
        <dbReference type="ARBA" id="ARBA00022679"/>
    </source>
</evidence>
<keyword evidence="6 9" id="KW-0521">NADP</keyword>
<evidence type="ECO:0000313" key="10">
    <source>
        <dbReference type="EMBL" id="RKQ30552.1"/>
    </source>
</evidence>
<dbReference type="SUPFAM" id="SSF111331">
    <property type="entry name" value="NAD kinase/diacylglycerol kinase-like"/>
    <property type="match status" value="1"/>
</dbReference>
<dbReference type="InterPro" id="IPR002504">
    <property type="entry name" value="NADK"/>
</dbReference>
<keyword evidence="2 9" id="KW-0808">Transferase</keyword>
<dbReference type="GO" id="GO:0046872">
    <property type="term" value="F:metal ion binding"/>
    <property type="evidence" value="ECO:0007669"/>
    <property type="project" value="UniProtKB-UniRule"/>
</dbReference>
<feature type="binding site" evidence="9">
    <location>
        <position position="150"/>
    </location>
    <ligand>
        <name>NAD(+)</name>
        <dbReference type="ChEBI" id="CHEBI:57540"/>
    </ligand>
</feature>
<dbReference type="PANTHER" id="PTHR20275">
    <property type="entry name" value="NAD KINASE"/>
    <property type="match status" value="1"/>
</dbReference>
<dbReference type="InterPro" id="IPR016064">
    <property type="entry name" value="NAD/diacylglycerol_kinase_sf"/>
</dbReference>
<dbReference type="GO" id="GO:0005737">
    <property type="term" value="C:cytoplasm"/>
    <property type="evidence" value="ECO:0007669"/>
    <property type="project" value="UniProtKB-SubCell"/>
</dbReference>
<dbReference type="GO" id="GO:0003951">
    <property type="term" value="F:NAD+ kinase activity"/>
    <property type="evidence" value="ECO:0007669"/>
    <property type="project" value="UniProtKB-UniRule"/>
</dbReference>
<dbReference type="RefSeq" id="WP_121205561.1">
    <property type="nucleotide sequence ID" value="NZ_RBZP01000017.1"/>
</dbReference>
<evidence type="ECO:0000313" key="11">
    <source>
        <dbReference type="Proteomes" id="UP000269301"/>
    </source>
</evidence>
<evidence type="ECO:0000256" key="4">
    <source>
        <dbReference type="ARBA" id="ARBA00022777"/>
    </source>
</evidence>
<comment type="similarity">
    <text evidence="9">Belongs to the NAD kinase family.</text>
</comment>
<protein>
    <recommendedName>
        <fullName evidence="9">NAD kinase</fullName>
        <ecNumber evidence="9">2.7.1.23</ecNumber>
    </recommendedName>
    <alternativeName>
        <fullName evidence="9">ATP-dependent NAD kinase</fullName>
    </alternativeName>
</protein>
<comment type="caution">
    <text evidence="9">Lacks conserved residue(s) required for the propagation of feature annotation.</text>
</comment>
<feature type="binding site" evidence="9">
    <location>
        <begin position="123"/>
        <end position="124"/>
    </location>
    <ligand>
        <name>NAD(+)</name>
        <dbReference type="ChEBI" id="CHEBI:57540"/>
    </ligand>
</feature>
<dbReference type="PANTHER" id="PTHR20275:SF9">
    <property type="entry name" value="NAD KINASE 2"/>
    <property type="match status" value="1"/>
</dbReference>
<evidence type="ECO:0000256" key="6">
    <source>
        <dbReference type="ARBA" id="ARBA00022857"/>
    </source>
</evidence>
<comment type="caution">
    <text evidence="10">The sequence shown here is derived from an EMBL/GenBank/DDBJ whole genome shotgun (WGS) entry which is preliminary data.</text>
</comment>
<evidence type="ECO:0000256" key="7">
    <source>
        <dbReference type="ARBA" id="ARBA00023027"/>
    </source>
</evidence>
<keyword evidence="7 9" id="KW-0520">NAD</keyword>
<dbReference type="EC" id="2.7.1.23" evidence="9"/>
<dbReference type="GO" id="GO:0019674">
    <property type="term" value="P:NAD+ metabolic process"/>
    <property type="evidence" value="ECO:0007669"/>
    <property type="project" value="InterPro"/>
</dbReference>
<evidence type="ECO:0000256" key="3">
    <source>
        <dbReference type="ARBA" id="ARBA00022741"/>
    </source>
</evidence>
<keyword evidence="11" id="KW-1185">Reference proteome</keyword>
<dbReference type="HAMAP" id="MF_00361">
    <property type="entry name" value="NAD_kinase"/>
    <property type="match status" value="1"/>
</dbReference>
<dbReference type="GO" id="GO:0006741">
    <property type="term" value="P:NADP+ biosynthetic process"/>
    <property type="evidence" value="ECO:0007669"/>
    <property type="project" value="UniProtKB-UniRule"/>
</dbReference>
<proteinExistence type="inferred from homology"/>
<dbReference type="InterPro" id="IPR017437">
    <property type="entry name" value="ATP-NAD_kinase_PpnK-typ_C"/>
</dbReference>
<dbReference type="InterPro" id="IPR017438">
    <property type="entry name" value="ATP-NAD_kinase_N"/>
</dbReference>
<feature type="binding site" evidence="9">
    <location>
        <position position="133"/>
    </location>
    <ligand>
        <name>NAD(+)</name>
        <dbReference type="ChEBI" id="CHEBI:57540"/>
    </ligand>
</feature>
<sequence length="266" mass="30362">MSNRNNMFFYYHKDDEIEEKLAPLIELAKENNFNIVEDDESANVIVSVGGDGMFLQAVRQTGFRQDALYAGLTREGESSLYCDFNLDSFDELLHSVLHDEMEVRKFPVIKTTVNDGRTFYCLNELTIRSTIVKTIVLDVYIDDQHFETFRGDGMVVSTPTGSTGYNKSNKGAIVDPLIPCYQISEISSMNNNNFRTLGSSFILSKGRTLKLVEIEDGNDHPIVSFDNEAYPIRKIDKVEISMDDTVVKTVKLKNNSYWNRVQRMFL</sequence>
<dbReference type="NCBIfam" id="NF002902">
    <property type="entry name" value="PRK03501.1"/>
    <property type="match status" value="1"/>
</dbReference>
<dbReference type="Gene3D" id="2.60.200.30">
    <property type="entry name" value="Probable inorganic polyphosphate/atp-NAD kinase, domain 2"/>
    <property type="match status" value="1"/>
</dbReference>
<gene>
    <name evidence="9" type="primary">nadK</name>
    <name evidence="10" type="ORF">D8M06_15750</name>
</gene>
<comment type="subcellular location">
    <subcellularLocation>
        <location evidence="9">Cytoplasm</location>
    </subcellularLocation>
</comment>
<keyword evidence="5 9" id="KW-0067">ATP-binding</keyword>
<evidence type="ECO:0000256" key="5">
    <source>
        <dbReference type="ARBA" id="ARBA00022840"/>
    </source>
</evidence>
<reference evidence="10 11" key="1">
    <citation type="journal article" date="2016" name="Int. J. Syst. Evol. Microbiol.">
        <title>Oceanobacillus halophilus sp. nov., a novel moderately halophilic bacterium from a hypersaline lake.</title>
        <authorList>
            <person name="Amoozegar M.A."/>
            <person name="Bagheri M."/>
            <person name="Makhdoumi A."/>
            <person name="Nikou M.M."/>
            <person name="Fazeli S.A.S."/>
            <person name="Schumann P."/>
            <person name="Sproer C."/>
            <person name="Sanchez-Porro C."/>
            <person name="Ventosa A."/>
        </authorList>
    </citation>
    <scope>NUCLEOTIDE SEQUENCE [LARGE SCALE GENOMIC DNA]</scope>
    <source>
        <strain evidence="10 11">DSM 23996</strain>
    </source>
</reference>
<feature type="binding site" evidence="9">
    <location>
        <begin position="163"/>
        <end position="168"/>
    </location>
    <ligand>
        <name>NAD(+)</name>
        <dbReference type="ChEBI" id="CHEBI:57540"/>
    </ligand>
</feature>
<comment type="function">
    <text evidence="9">Involved in the regulation of the intracellular balance of NAD and NADP, and is a key enzyme in the biosynthesis of NADP. Catalyzes specifically the phosphorylation on 2'-hydroxyl of the adenosine moiety of NAD to yield NADP.</text>
</comment>
<keyword evidence="3 9" id="KW-0547">Nucleotide-binding</keyword>